<sequence>MSGDELPPCPDLLARDRRASSTPTRATSIVTTTGSGGALESGPPARGETAVGGVGQTSLYSRLYFYPQAWQQQQQPRQEEVTDPFHDPTGRRDAQRRRPETAKSIETGASLFVPASPTSPNP</sequence>
<proteinExistence type="predicted"/>
<accession>A0A3S5FHH0</accession>
<gene>
    <name evidence="2" type="ORF">PXEA_LOCUS37892</name>
</gene>
<feature type="compositionally biased region" description="Polar residues" evidence="1">
    <location>
        <begin position="20"/>
        <end position="33"/>
    </location>
</feature>
<comment type="caution">
    <text evidence="2">The sequence shown here is derived from an EMBL/GenBank/DDBJ whole genome shotgun (WGS) entry which is preliminary data.</text>
</comment>
<reference evidence="2" key="1">
    <citation type="submission" date="2018-11" db="EMBL/GenBank/DDBJ databases">
        <authorList>
            <consortium name="Pathogen Informatics"/>
        </authorList>
    </citation>
    <scope>NUCLEOTIDE SEQUENCE</scope>
</reference>
<feature type="compositionally biased region" description="Basic and acidic residues" evidence="1">
    <location>
        <begin position="77"/>
        <end position="103"/>
    </location>
</feature>
<organism evidence="2 3">
    <name type="scientific">Protopolystoma xenopodis</name>
    <dbReference type="NCBI Taxonomy" id="117903"/>
    <lineage>
        <taxon>Eukaryota</taxon>
        <taxon>Metazoa</taxon>
        <taxon>Spiralia</taxon>
        <taxon>Lophotrochozoa</taxon>
        <taxon>Platyhelminthes</taxon>
        <taxon>Monogenea</taxon>
        <taxon>Polyopisthocotylea</taxon>
        <taxon>Polystomatidea</taxon>
        <taxon>Polystomatidae</taxon>
        <taxon>Protopolystoma</taxon>
    </lineage>
</organism>
<name>A0A3S5FHH0_9PLAT</name>
<feature type="region of interest" description="Disordered" evidence="1">
    <location>
        <begin position="1"/>
        <end position="53"/>
    </location>
</feature>
<protein>
    <submittedName>
        <fullName evidence="2">Uncharacterized protein</fullName>
    </submittedName>
</protein>
<dbReference type="AlphaFoldDB" id="A0A3S5FHH0"/>
<dbReference type="EMBL" id="CAAALY010299759">
    <property type="protein sequence ID" value="VEL44452.1"/>
    <property type="molecule type" value="Genomic_DNA"/>
</dbReference>
<evidence type="ECO:0000313" key="2">
    <source>
        <dbReference type="EMBL" id="VEL44452.1"/>
    </source>
</evidence>
<evidence type="ECO:0000256" key="1">
    <source>
        <dbReference type="SAM" id="MobiDB-lite"/>
    </source>
</evidence>
<feature type="non-terminal residue" evidence="2">
    <location>
        <position position="122"/>
    </location>
</feature>
<dbReference type="Proteomes" id="UP000784294">
    <property type="component" value="Unassembled WGS sequence"/>
</dbReference>
<evidence type="ECO:0000313" key="3">
    <source>
        <dbReference type="Proteomes" id="UP000784294"/>
    </source>
</evidence>
<feature type="region of interest" description="Disordered" evidence="1">
    <location>
        <begin position="70"/>
        <end position="122"/>
    </location>
</feature>
<keyword evidence="3" id="KW-1185">Reference proteome</keyword>